<gene>
    <name evidence="1" type="ORF">BGZ65_011323</name>
</gene>
<dbReference type="AlphaFoldDB" id="A0A9P6IUE0"/>
<name>A0A9P6IUE0_9FUNG</name>
<accession>A0A9P6IUE0</accession>
<dbReference type="EMBL" id="JAAAHW010008155">
    <property type="protein sequence ID" value="KAF9944995.1"/>
    <property type="molecule type" value="Genomic_DNA"/>
</dbReference>
<proteinExistence type="predicted"/>
<sequence length="238" mass="26828">MPPSCSDTLLFFHLRGEQGCAAAALSKSQLEAVFDTGSSTRKCDCLLTVGNVEIGNFESKRASSPKVDVASQLRKNMKINKSILLELERYELECPLLLSTHGLSATIFKVAKYEDIWVGTKVCEPIILPEKPEEFEYFLSDHLQRLTNLLDHYDKYSRNALRAVNKYNFNKKAAEELDLLDEALQNVQESSGWERVVFHTPTKPIKPAKPITPAKPIKSAKPTLLEKLKMARDEPDAY</sequence>
<evidence type="ECO:0000313" key="2">
    <source>
        <dbReference type="Proteomes" id="UP000749646"/>
    </source>
</evidence>
<dbReference type="OrthoDB" id="2436906at2759"/>
<keyword evidence="2" id="KW-1185">Reference proteome</keyword>
<evidence type="ECO:0000313" key="1">
    <source>
        <dbReference type="EMBL" id="KAF9944995.1"/>
    </source>
</evidence>
<reference evidence="1" key="1">
    <citation type="journal article" date="2020" name="Fungal Divers.">
        <title>Resolving the Mortierellaceae phylogeny through synthesis of multi-gene phylogenetics and phylogenomics.</title>
        <authorList>
            <person name="Vandepol N."/>
            <person name="Liber J."/>
            <person name="Desiro A."/>
            <person name="Na H."/>
            <person name="Kennedy M."/>
            <person name="Barry K."/>
            <person name="Grigoriev I.V."/>
            <person name="Miller A.N."/>
            <person name="O'Donnell K."/>
            <person name="Stajich J.E."/>
            <person name="Bonito G."/>
        </authorList>
    </citation>
    <scope>NUCLEOTIDE SEQUENCE</scope>
    <source>
        <strain evidence="1">MES-2147</strain>
    </source>
</reference>
<protein>
    <submittedName>
        <fullName evidence="1">Uncharacterized protein</fullName>
    </submittedName>
</protein>
<comment type="caution">
    <text evidence="1">The sequence shown here is derived from an EMBL/GenBank/DDBJ whole genome shotgun (WGS) entry which is preliminary data.</text>
</comment>
<dbReference type="Proteomes" id="UP000749646">
    <property type="component" value="Unassembled WGS sequence"/>
</dbReference>
<organism evidence="1 2">
    <name type="scientific">Modicella reniformis</name>
    <dbReference type="NCBI Taxonomy" id="1440133"/>
    <lineage>
        <taxon>Eukaryota</taxon>
        <taxon>Fungi</taxon>
        <taxon>Fungi incertae sedis</taxon>
        <taxon>Mucoromycota</taxon>
        <taxon>Mortierellomycotina</taxon>
        <taxon>Mortierellomycetes</taxon>
        <taxon>Mortierellales</taxon>
        <taxon>Mortierellaceae</taxon>
        <taxon>Modicella</taxon>
    </lineage>
</organism>